<name>A0A978W0E9_ZIZJJ</name>
<feature type="compositionally biased region" description="Basic and acidic residues" evidence="1">
    <location>
        <begin position="157"/>
        <end position="175"/>
    </location>
</feature>
<dbReference type="Pfam" id="PF00397">
    <property type="entry name" value="WW"/>
    <property type="match status" value="2"/>
</dbReference>
<dbReference type="Proteomes" id="UP000813462">
    <property type="component" value="Unassembled WGS sequence"/>
</dbReference>
<dbReference type="AlphaFoldDB" id="A0A978W0E9"/>
<feature type="compositionally biased region" description="Pro residues" evidence="1">
    <location>
        <begin position="585"/>
        <end position="594"/>
    </location>
</feature>
<feature type="region of interest" description="Disordered" evidence="1">
    <location>
        <begin position="905"/>
        <end position="960"/>
    </location>
</feature>
<dbReference type="PROSITE" id="PS01159">
    <property type="entry name" value="WW_DOMAIN_1"/>
    <property type="match status" value="2"/>
</dbReference>
<protein>
    <recommendedName>
        <fullName evidence="2">WW domain-containing protein</fullName>
    </recommendedName>
</protein>
<dbReference type="PROSITE" id="PS50020">
    <property type="entry name" value="WW_DOMAIN_2"/>
    <property type="match status" value="2"/>
</dbReference>
<organism evidence="3 4">
    <name type="scientific">Ziziphus jujuba var. spinosa</name>
    <dbReference type="NCBI Taxonomy" id="714518"/>
    <lineage>
        <taxon>Eukaryota</taxon>
        <taxon>Viridiplantae</taxon>
        <taxon>Streptophyta</taxon>
        <taxon>Embryophyta</taxon>
        <taxon>Tracheophyta</taxon>
        <taxon>Spermatophyta</taxon>
        <taxon>Magnoliopsida</taxon>
        <taxon>eudicotyledons</taxon>
        <taxon>Gunneridae</taxon>
        <taxon>Pentapetalae</taxon>
        <taxon>rosids</taxon>
        <taxon>fabids</taxon>
        <taxon>Rosales</taxon>
        <taxon>Rhamnaceae</taxon>
        <taxon>Paliureae</taxon>
        <taxon>Ziziphus</taxon>
    </lineage>
</organism>
<feature type="region of interest" description="Disordered" evidence="1">
    <location>
        <begin position="84"/>
        <end position="192"/>
    </location>
</feature>
<evidence type="ECO:0000259" key="2">
    <source>
        <dbReference type="PROSITE" id="PS50020"/>
    </source>
</evidence>
<dbReference type="SMART" id="SM00456">
    <property type="entry name" value="WW"/>
    <property type="match status" value="2"/>
</dbReference>
<feature type="domain" description="WW" evidence="2">
    <location>
        <begin position="960"/>
        <end position="994"/>
    </location>
</feature>
<gene>
    <name evidence="3" type="ORF">FEM48_Zijuj01G0093300</name>
</gene>
<dbReference type="SUPFAM" id="SSF51045">
    <property type="entry name" value="WW domain"/>
    <property type="match status" value="2"/>
</dbReference>
<sequence length="994" mass="107736">MGKRKERRLAAMSNAGRRVKLDLFAEPSDKNEAILILKAEGFQNHPTVFTMWVTSVILKTDKNPAGVGDLGGSTVHDEVGADVDSKHSAGLPKSPSSSGLQPENPLLLLGQYSDDELEEDSNDRPNNGAMENSSPANDENVMGPPGEGSQHVDVNVGDDHATSKVKERKVEKHSASPDVNQNLEGGDKEETDATTSCDFHKDLDFTEQAGTSYTHPLGDVSSGWQIVMHEESNQYYYWNTETGETSWDIPEVLSQATEMASEQKTPAVSAGMEKASVDTKNSNLTLSVKLDSSAAKTTEGTSNLMYGHEYQPPQWNAEKTEVGNDVINSGASAFDPLSGDGSSTTAGSEKFMSDTLGCEEETDLSLNLVKYCEFLLERLKSLKGSKARPESLDCISKYILEVEIRLADIKSLLLFGSSLLPFWVHSEKQLKNLESLIKDEASKIANAAQIDKVEANDISLFREEDKLQQSSRHESQVDGTGNNVSFSTLENSHVSTTSADIVTVIPKDPDANASSANCELVSSLGSPTKNIERFSSEQVRGDGCPYESKAGEDVDMDVDMEVEDANSAGNEAIADVSGAKEFCPPKQPNHPNPPVANTSIVVDDAFPAPPPPDEEWIPPPPPDNELVPPPPPDDPPEPLYHLSQSYPATGQPSYAEQYNMSYPNTGYEYYGHSVAELPSGSFYGHADGSQVAIPQAPIYYGAVPNTYTETAQVIVNPADSVPYYEMQDGTLPPAPIVSCVEAPRFHTEAAPVSSGFVVSFVEAGQNSLSTTSGDNSIVGGDTERATMDVLSSTATIQASATVSTKEAVPVLQNNAGSSAATVAGTSAVTKVQSKGKVSELFTRNKKRTVAVAPSLRSNKKVSSLVDKWKAAKEELLEDEEEPENAYEMLERKRQRAIEEWHAQQIASGEAKDNANFQPLGGDWRERVKRRRAQLASETAQTQTEAPNDENQQPDLTEISKDLPSGWQAFWDESSKQVYYGNVLTSETTWTRPSK</sequence>
<feature type="domain" description="WW" evidence="2">
    <location>
        <begin position="218"/>
        <end position="252"/>
    </location>
</feature>
<dbReference type="InterPro" id="IPR036020">
    <property type="entry name" value="WW_dom_sf"/>
</dbReference>
<evidence type="ECO:0000313" key="3">
    <source>
        <dbReference type="EMBL" id="KAH7545433.1"/>
    </source>
</evidence>
<feature type="compositionally biased region" description="Polar residues" evidence="1">
    <location>
        <begin position="935"/>
        <end position="954"/>
    </location>
</feature>
<feature type="region of interest" description="Disordered" evidence="1">
    <location>
        <begin position="580"/>
        <end position="654"/>
    </location>
</feature>
<dbReference type="EMBL" id="JAEACU010000001">
    <property type="protein sequence ID" value="KAH7545433.1"/>
    <property type="molecule type" value="Genomic_DNA"/>
</dbReference>
<evidence type="ECO:0000313" key="4">
    <source>
        <dbReference type="Proteomes" id="UP000813462"/>
    </source>
</evidence>
<dbReference type="PANTHER" id="PTHR47852">
    <property type="entry name" value="OS06G0298400 PROTEIN"/>
    <property type="match status" value="1"/>
</dbReference>
<dbReference type="InterPro" id="IPR001202">
    <property type="entry name" value="WW_dom"/>
</dbReference>
<feature type="compositionally biased region" description="Polar residues" evidence="1">
    <location>
        <begin position="642"/>
        <end position="654"/>
    </location>
</feature>
<proteinExistence type="predicted"/>
<dbReference type="CDD" id="cd00201">
    <property type="entry name" value="WW"/>
    <property type="match status" value="2"/>
</dbReference>
<comment type="caution">
    <text evidence="3">The sequence shown here is derived from an EMBL/GenBank/DDBJ whole genome shotgun (WGS) entry which is preliminary data.</text>
</comment>
<evidence type="ECO:0000256" key="1">
    <source>
        <dbReference type="SAM" id="MobiDB-lite"/>
    </source>
</evidence>
<dbReference type="Gene3D" id="2.20.70.10">
    <property type="match status" value="2"/>
</dbReference>
<dbReference type="PANTHER" id="PTHR47852:SF2">
    <property type="entry name" value="WW DOMAIN-CONTAINING PROTEIN"/>
    <property type="match status" value="1"/>
</dbReference>
<reference evidence="3" key="1">
    <citation type="journal article" date="2021" name="Front. Plant Sci.">
        <title>Chromosome-Scale Genome Assembly for Chinese Sour Jujube and Insights Into Its Genome Evolution and Domestication Signature.</title>
        <authorList>
            <person name="Shen L.-Y."/>
            <person name="Luo H."/>
            <person name="Wang X.-L."/>
            <person name="Wang X.-M."/>
            <person name="Qiu X.-J."/>
            <person name="Liu H."/>
            <person name="Zhou S.-S."/>
            <person name="Jia K.-H."/>
            <person name="Nie S."/>
            <person name="Bao Y.-T."/>
            <person name="Zhang R.-G."/>
            <person name="Yun Q.-Z."/>
            <person name="Chai Y.-H."/>
            <person name="Lu J.-Y."/>
            <person name="Li Y."/>
            <person name="Zhao S.-W."/>
            <person name="Mao J.-F."/>
            <person name="Jia S.-G."/>
            <person name="Mao Y.-M."/>
        </authorList>
    </citation>
    <scope>NUCLEOTIDE SEQUENCE</scope>
    <source>
        <strain evidence="3">AT0</strain>
        <tissue evidence="3">Leaf</tissue>
    </source>
</reference>
<feature type="compositionally biased region" description="Pro residues" evidence="1">
    <location>
        <begin position="607"/>
        <end position="633"/>
    </location>
</feature>
<accession>A0A978W0E9</accession>